<reference evidence="2" key="1">
    <citation type="submission" date="2016-10" db="EMBL/GenBank/DDBJ databases">
        <authorList>
            <person name="Varghese N."/>
            <person name="Submissions S."/>
        </authorList>
    </citation>
    <scope>NUCLEOTIDE SEQUENCE [LARGE SCALE GENOMIC DNA]</scope>
    <source>
        <strain evidence="2">DSM 24499</strain>
    </source>
</reference>
<accession>A0A1I1D9W2</accession>
<sequence>MLSILSYNLLQNNRTITKIGIEGNLITDSNGIKKLFQFYNKAVRYKNQIIEIDMYKMGFFDANLSCVLYAILYKLNKDNGLKFELDFDYLQKEYSVLFRNGLFIEGEAVDERESTIQLKSFQPNADNDEEFVHYITNDVLGHRGMPDFSRKVKLGIAQELTEISSNIMQHSQTDEPFFVCGQYFPKKNLLNFSIVDIGVGFLPAIRKKEAKITDHGAAILWALKSGNTTKKDVPGGLGLHNLLKYCDDNNSYMQIVSGDKFWNSESMPGFTMSLGCEFSGSVINLLFSDKIR</sequence>
<gene>
    <name evidence="1" type="ORF">SAMN04487907_101235</name>
</gene>
<dbReference type="EMBL" id="FOKV01000001">
    <property type="protein sequence ID" value="SFB71731.1"/>
    <property type="molecule type" value="Genomic_DNA"/>
</dbReference>
<evidence type="ECO:0000313" key="1">
    <source>
        <dbReference type="EMBL" id="SFB71731.1"/>
    </source>
</evidence>
<keyword evidence="2" id="KW-1185">Reference proteome</keyword>
<name>A0A1I1D9W2_9FLAO</name>
<dbReference type="STRING" id="1334022.SAMN04487907_101235"/>
<dbReference type="AlphaFoldDB" id="A0A1I1D9W2"/>
<organism evidence="1 2">
    <name type="scientific">Zunongwangia mangrovi</name>
    <dbReference type="NCBI Taxonomy" id="1334022"/>
    <lineage>
        <taxon>Bacteria</taxon>
        <taxon>Pseudomonadati</taxon>
        <taxon>Bacteroidota</taxon>
        <taxon>Flavobacteriia</taxon>
        <taxon>Flavobacteriales</taxon>
        <taxon>Flavobacteriaceae</taxon>
        <taxon>Zunongwangia</taxon>
    </lineage>
</organism>
<proteinExistence type="predicted"/>
<evidence type="ECO:0000313" key="2">
    <source>
        <dbReference type="Proteomes" id="UP000199438"/>
    </source>
</evidence>
<protein>
    <submittedName>
        <fullName evidence="1">Uncharacterized protein</fullName>
    </submittedName>
</protein>
<dbReference type="OrthoDB" id="2047848at2"/>
<dbReference type="Proteomes" id="UP000199438">
    <property type="component" value="Unassembled WGS sequence"/>
</dbReference>
<dbReference type="RefSeq" id="WP_139219099.1">
    <property type="nucleotide sequence ID" value="NZ_FOKV01000001.1"/>
</dbReference>